<evidence type="ECO:0000256" key="3">
    <source>
        <dbReference type="ARBA" id="ARBA00022448"/>
    </source>
</evidence>
<keyword evidence="6 7" id="KW-0472">Membrane</keyword>
<feature type="transmembrane region" description="Helical" evidence="7">
    <location>
        <begin position="222"/>
        <end position="242"/>
    </location>
</feature>
<evidence type="ECO:0000256" key="1">
    <source>
        <dbReference type="ARBA" id="ARBA00004141"/>
    </source>
</evidence>
<evidence type="ECO:0000313" key="10">
    <source>
        <dbReference type="Proteomes" id="UP001611383"/>
    </source>
</evidence>
<keyword evidence="3" id="KW-0813">Transport</keyword>
<dbReference type="InterPro" id="IPR030802">
    <property type="entry name" value="Permease_MalE"/>
</dbReference>
<comment type="subcellular location">
    <subcellularLocation>
        <location evidence="1">Membrane</location>
        <topology evidence="1">Multi-pass membrane protein</topology>
    </subcellularLocation>
</comment>
<dbReference type="PANTHER" id="PTHR30188">
    <property type="entry name" value="ABC TRANSPORTER PERMEASE PROTEIN-RELATED"/>
    <property type="match status" value="1"/>
</dbReference>
<feature type="region of interest" description="Disordered" evidence="8">
    <location>
        <begin position="1"/>
        <end position="29"/>
    </location>
</feature>
<evidence type="ECO:0000256" key="7">
    <source>
        <dbReference type="RuleBase" id="RU362044"/>
    </source>
</evidence>
<dbReference type="InterPro" id="IPR003453">
    <property type="entry name" value="ABC_MlaE_roteobac"/>
</dbReference>
<reference evidence="9 10" key="1">
    <citation type="submission" date="2019-08" db="EMBL/GenBank/DDBJ databases">
        <title>Archangium and Cystobacter genomes.</title>
        <authorList>
            <person name="Chen I.-C.K."/>
            <person name="Wielgoss S."/>
        </authorList>
    </citation>
    <scope>NUCLEOTIDE SEQUENCE [LARGE SCALE GENOMIC DNA]</scope>
    <source>
        <strain evidence="9 10">Cbm 6</strain>
    </source>
</reference>
<protein>
    <submittedName>
        <fullName evidence="9">ABC transporter permease</fullName>
    </submittedName>
</protein>
<evidence type="ECO:0000256" key="5">
    <source>
        <dbReference type="ARBA" id="ARBA00022989"/>
    </source>
</evidence>
<keyword evidence="10" id="KW-1185">Reference proteome</keyword>
<feature type="transmembrane region" description="Helical" evidence="7">
    <location>
        <begin position="80"/>
        <end position="103"/>
    </location>
</feature>
<evidence type="ECO:0000256" key="8">
    <source>
        <dbReference type="SAM" id="MobiDB-lite"/>
    </source>
</evidence>
<evidence type="ECO:0000256" key="4">
    <source>
        <dbReference type="ARBA" id="ARBA00022692"/>
    </source>
</evidence>
<accession>A0ABY9WHF1</accession>
<sequence>MRTGFELHHPPQRHHRPVEASAAGAINPEGGTLGERLKLRMERLGSLVVMTGKVAMRAVSPPFSLSSLIYQVEALGVRSLPIALLTATFAGLVISLQFGFFLGRFGVQYTVGRVVVLTLFRELSPVLIALTVGARVGSGIAAELGSMTVTEQVDAIRALGADPLRKLVVPRVLACLILMPALTVLADVIGMVAGALVVNAQYGITFHLFFQGALDTVFMGDFVSGVVKGFVFGGIVGLVGCFKGLTVEGGTEGVGRATTQTVAITSVSVCLADFFITKITLYL</sequence>
<evidence type="ECO:0000313" key="9">
    <source>
        <dbReference type="EMBL" id="WNG43148.1"/>
    </source>
</evidence>
<name>A0ABY9WHF1_9BACT</name>
<gene>
    <name evidence="9" type="ORF">F0U60_02815</name>
</gene>
<dbReference type="Pfam" id="PF02405">
    <property type="entry name" value="MlaE"/>
    <property type="match status" value="1"/>
</dbReference>
<proteinExistence type="inferred from homology"/>
<evidence type="ECO:0000256" key="6">
    <source>
        <dbReference type="ARBA" id="ARBA00023136"/>
    </source>
</evidence>
<evidence type="ECO:0000256" key="2">
    <source>
        <dbReference type="ARBA" id="ARBA00007556"/>
    </source>
</evidence>
<keyword evidence="4 7" id="KW-0812">Transmembrane</keyword>
<feature type="transmembrane region" description="Helical" evidence="7">
    <location>
        <begin position="172"/>
        <end position="202"/>
    </location>
</feature>
<dbReference type="PANTHER" id="PTHR30188:SF4">
    <property type="entry name" value="PROTEIN TRIGALACTOSYLDIACYLGLYCEROL 1, CHLOROPLASTIC"/>
    <property type="match status" value="1"/>
</dbReference>
<keyword evidence="5 7" id="KW-1133">Transmembrane helix</keyword>
<comment type="caution">
    <text evidence="7">Lacks conserved residue(s) required for the propagation of feature annotation.</text>
</comment>
<dbReference type="Proteomes" id="UP001611383">
    <property type="component" value="Chromosome"/>
</dbReference>
<comment type="similarity">
    <text evidence="2 7">Belongs to the MlaE permease family.</text>
</comment>
<dbReference type="EMBL" id="CP043494">
    <property type="protein sequence ID" value="WNG43148.1"/>
    <property type="molecule type" value="Genomic_DNA"/>
</dbReference>
<organism evidence="9 10">
    <name type="scientific">Archangium minus</name>
    <dbReference type="NCBI Taxonomy" id="83450"/>
    <lineage>
        <taxon>Bacteria</taxon>
        <taxon>Pseudomonadati</taxon>
        <taxon>Myxococcota</taxon>
        <taxon>Myxococcia</taxon>
        <taxon>Myxococcales</taxon>
        <taxon>Cystobacterineae</taxon>
        <taxon>Archangiaceae</taxon>
        <taxon>Archangium</taxon>
    </lineage>
</organism>
<dbReference type="NCBIfam" id="TIGR00056">
    <property type="entry name" value="MlaE family lipid ABC transporter permease subunit"/>
    <property type="match status" value="1"/>
</dbReference>